<organism evidence="3 4">
    <name type="scientific">Phlebiopsis gigantea (strain 11061_1 CR5-6)</name>
    <name type="common">White-rot fungus</name>
    <name type="synonym">Peniophora gigantea</name>
    <dbReference type="NCBI Taxonomy" id="745531"/>
    <lineage>
        <taxon>Eukaryota</taxon>
        <taxon>Fungi</taxon>
        <taxon>Dikarya</taxon>
        <taxon>Basidiomycota</taxon>
        <taxon>Agaricomycotina</taxon>
        <taxon>Agaricomycetes</taxon>
        <taxon>Polyporales</taxon>
        <taxon>Phanerochaetaceae</taxon>
        <taxon>Phlebiopsis</taxon>
    </lineage>
</organism>
<dbReference type="GO" id="GO:0016020">
    <property type="term" value="C:membrane"/>
    <property type="evidence" value="ECO:0007669"/>
    <property type="project" value="InterPro"/>
</dbReference>
<dbReference type="InterPro" id="IPR007173">
    <property type="entry name" value="ALO_C"/>
</dbReference>
<dbReference type="InterPro" id="IPR010031">
    <property type="entry name" value="FAD_lactone_oxidase-like"/>
</dbReference>
<name>A0A0C3NKL9_PHLG1</name>
<dbReference type="PROSITE" id="PS51387">
    <property type="entry name" value="FAD_PCMH"/>
    <property type="match status" value="1"/>
</dbReference>
<dbReference type="AlphaFoldDB" id="A0A0C3NKL9"/>
<dbReference type="GO" id="GO:0005739">
    <property type="term" value="C:mitochondrion"/>
    <property type="evidence" value="ECO:0007669"/>
    <property type="project" value="TreeGrafter"/>
</dbReference>
<dbReference type="EMBL" id="KN840540">
    <property type="protein sequence ID" value="KIP05554.1"/>
    <property type="molecule type" value="Genomic_DNA"/>
</dbReference>
<dbReference type="STRING" id="745531.A0A0C3NKL9"/>
<keyword evidence="1" id="KW-0560">Oxidoreductase</keyword>
<evidence type="ECO:0000259" key="2">
    <source>
        <dbReference type="PROSITE" id="PS51387"/>
    </source>
</evidence>
<dbReference type="SUPFAM" id="SSF56176">
    <property type="entry name" value="FAD-binding/transporter-associated domain-like"/>
    <property type="match status" value="1"/>
</dbReference>
<dbReference type="PANTHER" id="PTHR43762">
    <property type="entry name" value="L-GULONOLACTONE OXIDASE"/>
    <property type="match status" value="1"/>
</dbReference>
<dbReference type="OrthoDB" id="610608at2759"/>
<feature type="domain" description="FAD-binding PCMH-type" evidence="2">
    <location>
        <begin position="144"/>
        <end position="341"/>
    </location>
</feature>
<dbReference type="InterPro" id="IPR016166">
    <property type="entry name" value="FAD-bd_PCMH"/>
</dbReference>
<dbReference type="HOGENOM" id="CLU_014049_2_0_1"/>
<dbReference type="InterPro" id="IPR016167">
    <property type="entry name" value="FAD-bd_PCMH_sub1"/>
</dbReference>
<accession>A0A0C3NKL9</accession>
<dbReference type="InterPro" id="IPR016169">
    <property type="entry name" value="FAD-bd_PCMH_sub2"/>
</dbReference>
<evidence type="ECO:0000313" key="4">
    <source>
        <dbReference type="Proteomes" id="UP000053257"/>
    </source>
</evidence>
<dbReference type="Pfam" id="PF04030">
    <property type="entry name" value="ALO"/>
    <property type="match status" value="1"/>
</dbReference>
<proteinExistence type="predicted"/>
<evidence type="ECO:0000313" key="3">
    <source>
        <dbReference type="EMBL" id="KIP05554.1"/>
    </source>
</evidence>
<dbReference type="Proteomes" id="UP000053257">
    <property type="component" value="Unassembled WGS sequence"/>
</dbReference>
<dbReference type="InterPro" id="IPR036318">
    <property type="entry name" value="FAD-bd_PCMH-like_sf"/>
</dbReference>
<dbReference type="PANTHER" id="PTHR43762:SF1">
    <property type="entry name" value="D-ARABINONO-1,4-LACTONE OXIDASE"/>
    <property type="match status" value="1"/>
</dbReference>
<evidence type="ECO:0000256" key="1">
    <source>
        <dbReference type="ARBA" id="ARBA00023002"/>
    </source>
</evidence>
<reference evidence="3 4" key="1">
    <citation type="journal article" date="2014" name="PLoS Genet.">
        <title>Analysis of the Phlebiopsis gigantea genome, transcriptome and secretome provides insight into its pioneer colonization strategies of wood.</title>
        <authorList>
            <person name="Hori C."/>
            <person name="Ishida T."/>
            <person name="Igarashi K."/>
            <person name="Samejima M."/>
            <person name="Suzuki H."/>
            <person name="Master E."/>
            <person name="Ferreira P."/>
            <person name="Ruiz-Duenas F.J."/>
            <person name="Held B."/>
            <person name="Canessa P."/>
            <person name="Larrondo L.F."/>
            <person name="Schmoll M."/>
            <person name="Druzhinina I.S."/>
            <person name="Kubicek C.P."/>
            <person name="Gaskell J.A."/>
            <person name="Kersten P."/>
            <person name="St John F."/>
            <person name="Glasner J."/>
            <person name="Sabat G."/>
            <person name="Splinter BonDurant S."/>
            <person name="Syed K."/>
            <person name="Yadav J."/>
            <person name="Mgbeahuruike A.C."/>
            <person name="Kovalchuk A."/>
            <person name="Asiegbu F.O."/>
            <person name="Lackner G."/>
            <person name="Hoffmeister D."/>
            <person name="Rencoret J."/>
            <person name="Gutierrez A."/>
            <person name="Sun H."/>
            <person name="Lindquist E."/>
            <person name="Barry K."/>
            <person name="Riley R."/>
            <person name="Grigoriev I.V."/>
            <person name="Henrissat B."/>
            <person name="Kues U."/>
            <person name="Berka R.M."/>
            <person name="Martinez A.T."/>
            <person name="Covert S.F."/>
            <person name="Blanchette R.A."/>
            <person name="Cullen D."/>
        </authorList>
    </citation>
    <scope>NUCLEOTIDE SEQUENCE [LARGE SCALE GENOMIC DNA]</scope>
    <source>
        <strain evidence="3 4">11061_1 CR5-6</strain>
    </source>
</reference>
<keyword evidence="4" id="KW-1185">Reference proteome</keyword>
<dbReference type="Gene3D" id="3.30.43.10">
    <property type="entry name" value="Uridine Diphospho-n-acetylenolpyruvylglucosamine Reductase, domain 2"/>
    <property type="match status" value="1"/>
</dbReference>
<dbReference type="Gene3D" id="3.30.465.10">
    <property type="match status" value="1"/>
</dbReference>
<sequence>MSSQDPRTQPTCGLSVSELTSQLEQELQNDVRFHPIMGLFKARESPDVQYYSPEVVKIIDEMRHWNVDEGFKHHERHSWKTTPFKLEGDAVGVAHKVVDVVERVEHDIEDDVHLVLKTHTKVFHYDPEIEQVIHEDGFKNWGETVRFEAGYTLVVRTIAGVCKIVKWAVSEGRKVRVAGFRHSWSNVFAADGDVLIMFLPYESLVELPYKDPPSSFKTELSGITEVVTVAGRTAPAGHGFFKIMAGTTNEQFRKWCLRHRRYCLPLNVIMTEVTFGGTNAPICHGSGLQTKTLSDLVVEVQYVDATGDVRIVNDPVELQAASGAFGLLGIVISLTLQLDEMAVVDMVPVRLPLPLAIPPPRDFDLPPEVQKMIEEKGITKEQLEAAQMEFEKRCERDWYLEWFWFPYQEDVWVNTWSRTPISDPDLDIKAYPGEDGTEVQEVEETLAQTLIYYQPFNLLPGHLQAYAFGAASLIALPNVKDQADAIKTLQSEAEHFRRGIQNFRCWDTEWEVPVGKHDGRLNYATVQRAWWDGIAAIYARPDAPVRVALEMRLTGGSDVLLAPQRGNDATAAIEVLTTLVTPAEDWQSFMQDVADRWTRYDERDERGRRMRPRPHWAKQWAGLEVDGKPIERYMKEDAYRDAFAQFREVYEQIVTKNGSTVEKTLSVFGNEMMQRLIWE</sequence>
<protein>
    <recommendedName>
        <fullName evidence="2">FAD-binding PCMH-type domain-containing protein</fullName>
    </recommendedName>
</protein>
<dbReference type="GO" id="GO:0003885">
    <property type="term" value="F:D-arabinono-1,4-lactone oxidase activity"/>
    <property type="evidence" value="ECO:0007669"/>
    <property type="project" value="InterPro"/>
</dbReference>
<gene>
    <name evidence="3" type="ORF">PHLGIDRAFT_128814</name>
</gene>
<dbReference type="GO" id="GO:0071949">
    <property type="term" value="F:FAD binding"/>
    <property type="evidence" value="ECO:0007669"/>
    <property type="project" value="InterPro"/>
</dbReference>